<dbReference type="Proteomes" id="UP000599383">
    <property type="component" value="Unassembled WGS sequence"/>
</dbReference>
<organism evidence="1 2">
    <name type="scientific">Ruegeria atlantica</name>
    <dbReference type="NCBI Taxonomy" id="81569"/>
    <lineage>
        <taxon>Bacteria</taxon>
        <taxon>Pseudomonadati</taxon>
        <taxon>Pseudomonadota</taxon>
        <taxon>Alphaproteobacteria</taxon>
        <taxon>Rhodobacterales</taxon>
        <taxon>Roseobacteraceae</taxon>
        <taxon>Ruegeria</taxon>
    </lineage>
</organism>
<evidence type="ECO:0000313" key="2">
    <source>
        <dbReference type="Proteomes" id="UP000599383"/>
    </source>
</evidence>
<dbReference type="EMBL" id="WVQY01000004">
    <property type="protein sequence ID" value="NOD31109.1"/>
    <property type="molecule type" value="Genomic_DNA"/>
</dbReference>
<dbReference type="RefSeq" id="WP_171363742.1">
    <property type="nucleotide sequence ID" value="NZ_WVQY01000004.1"/>
</dbReference>
<keyword evidence="2" id="KW-1185">Reference proteome</keyword>
<sequence length="228" mass="26473">MILGELNDLTTLLSCATQRHYAKSQKKTNRFKLFIPSFDKGGALPAFIGADPTEPRSRSPYKSDMSLLVTRFLTSRERAKLLLGLNQYRKKLFNGGFIGGIQWIDGSFVEDVETIRSRAPKDIDVLTLFHRPLKYQTNASLWQHDYKNFLHQEFFDTNVLKPIYFCDCYGLDLDTEPYRIVGNSSYWFGLFSEQRDTFRKKGIVEIPLANDPMEFSRIETQIRTKFDV</sequence>
<protein>
    <submittedName>
        <fullName evidence="1">Uncharacterized protein</fullName>
    </submittedName>
</protein>
<dbReference type="InterPro" id="IPR053860">
    <property type="entry name" value="DUF6932"/>
</dbReference>
<reference evidence="1 2" key="1">
    <citation type="submission" date="2019-12" db="EMBL/GenBank/DDBJ databases">
        <title>Ruegeria JWLKs population differentiation of coral mucus and skeleton niches.</title>
        <authorList>
            <person name="Luo D."/>
        </authorList>
    </citation>
    <scope>NUCLEOTIDE SEQUENCE [LARGE SCALE GENOMIC DNA]</scope>
    <source>
        <strain evidence="1 2">HKCCD6238</strain>
    </source>
</reference>
<name>A0ABX1WCZ4_9RHOB</name>
<dbReference type="Pfam" id="PF22014">
    <property type="entry name" value="DUF6932"/>
    <property type="match status" value="1"/>
</dbReference>
<proteinExistence type="predicted"/>
<evidence type="ECO:0000313" key="1">
    <source>
        <dbReference type="EMBL" id="NOD31109.1"/>
    </source>
</evidence>
<gene>
    <name evidence="1" type="ORF">GS617_12555</name>
</gene>
<accession>A0ABX1WCZ4</accession>
<comment type="caution">
    <text evidence="1">The sequence shown here is derived from an EMBL/GenBank/DDBJ whole genome shotgun (WGS) entry which is preliminary data.</text>
</comment>